<dbReference type="Pfam" id="PF08670">
    <property type="entry name" value="MEKHLA"/>
    <property type="match status" value="1"/>
</dbReference>
<proteinExistence type="predicted"/>
<accession>A0A330LLY8</accession>
<evidence type="ECO:0000313" key="2">
    <source>
        <dbReference type="EMBL" id="SQD77236.1"/>
    </source>
</evidence>
<dbReference type="RefSeq" id="WP_112712764.1">
    <property type="nucleotide sequence ID" value="NZ_LS483250.1"/>
</dbReference>
<dbReference type="AlphaFoldDB" id="A0A330LLY8"/>
<protein>
    <recommendedName>
        <fullName evidence="1">MEKHLA domain-containing protein</fullName>
    </recommendedName>
</protein>
<keyword evidence="3" id="KW-1185">Reference proteome</keyword>
<evidence type="ECO:0000259" key="1">
    <source>
        <dbReference type="Pfam" id="PF08670"/>
    </source>
</evidence>
<dbReference type="KEGG" id="mya:MORIYA_0758"/>
<dbReference type="InterPro" id="IPR013978">
    <property type="entry name" value="MEKHLA"/>
</dbReference>
<feature type="domain" description="MEKHLA" evidence="1">
    <location>
        <begin position="13"/>
        <end position="150"/>
    </location>
</feature>
<sequence length="151" mass="17115">MNEPSTENHFLSKHAELLLSSYYRLTGKKLIDDTDLNINIAKALFDADFVVVSHGTESDPIFNYGNQSALKSFELSWSDFVTLPSRKSAKPMDRDERQVLLARVTAFGFIDDYRGLRISSTGRTFWIENATVWNLIDNNGAFRGQAAMFKP</sequence>
<dbReference type="EMBL" id="LS483250">
    <property type="protein sequence ID" value="SQD77236.1"/>
    <property type="molecule type" value="Genomic_DNA"/>
</dbReference>
<gene>
    <name evidence="2" type="ORF">MORIYA_0758</name>
</gene>
<name>A0A330LLY8_9GAMM</name>
<evidence type="ECO:0000313" key="3">
    <source>
        <dbReference type="Proteomes" id="UP000250163"/>
    </source>
</evidence>
<reference evidence="3" key="1">
    <citation type="submission" date="2018-05" db="EMBL/GenBank/DDBJ databases">
        <authorList>
            <person name="Cea G.-C."/>
            <person name="William W."/>
        </authorList>
    </citation>
    <scope>NUCLEOTIDE SEQUENCE [LARGE SCALE GENOMIC DNA]</scope>
    <source>
        <strain evidence="3">DB21MT 5</strain>
    </source>
</reference>
<dbReference type="OrthoDB" id="9794448at2"/>
<dbReference type="Proteomes" id="UP000250163">
    <property type="component" value="Chromosome MORIYA"/>
</dbReference>
<organism evidence="2 3">
    <name type="scientific">Moritella yayanosii</name>
    <dbReference type="NCBI Taxonomy" id="69539"/>
    <lineage>
        <taxon>Bacteria</taxon>
        <taxon>Pseudomonadati</taxon>
        <taxon>Pseudomonadota</taxon>
        <taxon>Gammaproteobacteria</taxon>
        <taxon>Alteromonadales</taxon>
        <taxon>Moritellaceae</taxon>
        <taxon>Moritella</taxon>
    </lineage>
</organism>